<dbReference type="Proteomes" id="UP001557484">
    <property type="component" value="Unassembled WGS sequence"/>
</dbReference>
<name>A0ABV3TXD1_9GAMM</name>
<evidence type="ECO:0000313" key="3">
    <source>
        <dbReference type="Proteomes" id="UP001557484"/>
    </source>
</evidence>
<sequence length="124" mass="14113">MVYSPEMVTLLQQLRHRVFAEFGTRIRLADPELLAVLGELGKRSRDPFTRKTVVEIMALAEIPFHLESAAKSPDNKKTEDRLATEVTYRGIKISRDEKVPLPKSQVSTSQSVSRQMYRGQVVNK</sequence>
<evidence type="ECO:0000313" key="2">
    <source>
        <dbReference type="EMBL" id="MEX1665995.1"/>
    </source>
</evidence>
<feature type="compositionally biased region" description="Low complexity" evidence="1">
    <location>
        <begin position="104"/>
        <end position="113"/>
    </location>
</feature>
<dbReference type="RefSeq" id="WP_368376082.1">
    <property type="nucleotide sequence ID" value="NZ_JBFRYB010000001.1"/>
</dbReference>
<accession>A0ABV3TXD1</accession>
<protein>
    <submittedName>
        <fullName evidence="2">Uncharacterized protein</fullName>
    </submittedName>
</protein>
<evidence type="ECO:0000256" key="1">
    <source>
        <dbReference type="SAM" id="MobiDB-lite"/>
    </source>
</evidence>
<keyword evidence="3" id="KW-1185">Reference proteome</keyword>
<gene>
    <name evidence="2" type="ORF">AB4875_10890</name>
</gene>
<reference evidence="2 3" key="1">
    <citation type="journal article" date="2011" name="Int. J. Syst. Evol. Microbiol.">
        <title>Zhongshania antarctica gen. nov., sp. nov. and Zhongshania guokunii sp. nov., gammaproteobacteria respectively isolated from coastal attached (fast) ice and surface seawater of the Antarctic.</title>
        <authorList>
            <person name="Li H.J."/>
            <person name="Zhang X.Y."/>
            <person name="Chen C.X."/>
            <person name="Zhang Y.J."/>
            <person name="Gao Z.M."/>
            <person name="Yu Y."/>
            <person name="Chen X.L."/>
            <person name="Chen B."/>
            <person name="Zhang Y.Z."/>
        </authorList>
    </citation>
    <scope>NUCLEOTIDE SEQUENCE [LARGE SCALE GENOMIC DNA]</scope>
    <source>
        <strain evidence="2 3">R06B22</strain>
    </source>
</reference>
<dbReference type="EMBL" id="JBFRYB010000001">
    <property type="protein sequence ID" value="MEX1665995.1"/>
    <property type="molecule type" value="Genomic_DNA"/>
</dbReference>
<feature type="region of interest" description="Disordered" evidence="1">
    <location>
        <begin position="99"/>
        <end position="124"/>
    </location>
</feature>
<organism evidence="2 3">
    <name type="scientific">Zhongshania arctica</name>
    <dbReference type="NCBI Taxonomy" id="3238302"/>
    <lineage>
        <taxon>Bacteria</taxon>
        <taxon>Pseudomonadati</taxon>
        <taxon>Pseudomonadota</taxon>
        <taxon>Gammaproteobacteria</taxon>
        <taxon>Cellvibrionales</taxon>
        <taxon>Spongiibacteraceae</taxon>
        <taxon>Zhongshania</taxon>
    </lineage>
</organism>
<comment type="caution">
    <text evidence="2">The sequence shown here is derived from an EMBL/GenBank/DDBJ whole genome shotgun (WGS) entry which is preliminary data.</text>
</comment>
<proteinExistence type="predicted"/>